<gene>
    <name evidence="1" type="ORF">SAMN05660461_5917</name>
</gene>
<reference evidence="1 2" key="1">
    <citation type="submission" date="2017-02" db="EMBL/GenBank/DDBJ databases">
        <authorList>
            <person name="Peterson S.W."/>
        </authorList>
    </citation>
    <scope>NUCLEOTIDE SEQUENCE [LARGE SCALE GENOMIC DNA]</scope>
    <source>
        <strain evidence="1 2">DSM 18108</strain>
    </source>
</reference>
<evidence type="ECO:0000313" key="1">
    <source>
        <dbReference type="EMBL" id="SKD10017.1"/>
    </source>
</evidence>
<dbReference type="Proteomes" id="UP000190166">
    <property type="component" value="Unassembled WGS sequence"/>
</dbReference>
<protein>
    <submittedName>
        <fullName evidence="1">Uncharacterized protein</fullName>
    </submittedName>
</protein>
<name>A0A1T5PBN8_9BACT</name>
<dbReference type="STRING" id="393003.SAMN05660461_5917"/>
<dbReference type="EMBL" id="FUZZ01000006">
    <property type="protein sequence ID" value="SKD10017.1"/>
    <property type="molecule type" value="Genomic_DNA"/>
</dbReference>
<sequence>MSNTNWSRRSFIQQGAILGAGLGMLPLISWKAPGSGDFVEFISPIDGDMLHVRDGKQLKNGVGVKVKIKPVAPGKINLTINNIQAKEESGNYTADIILKGFENKISVCDTLTGRKSTITVFYLSKLNNQYRLSVDDAIWFLKDIHINAAVYTSVFDNPFMGLLRSLHEAYGTKVHINLFYETDGFNLSQMTDKFKKEWARNADWIRLSVHAKAEFPDDPYIHAGYGEMYRDCHAIRTQIQRFAGKEVMDNTTTLHWGQVPVEVCRALRDEGYKIQVCDFNVDNDLPPCSYYLDVPHRRHINKRFIWRDNKEKIIFVKSSIIIDTVKLQHIKGFLDSYGENNIIPPYVDLLVHEQYFYPDYKNYQKDYREKLTAAIEWAQMHNYTPGFLSECVI</sequence>
<proteinExistence type="predicted"/>
<organism evidence="1 2">
    <name type="scientific">Chitinophaga ginsengisegetis</name>
    <dbReference type="NCBI Taxonomy" id="393003"/>
    <lineage>
        <taxon>Bacteria</taxon>
        <taxon>Pseudomonadati</taxon>
        <taxon>Bacteroidota</taxon>
        <taxon>Chitinophagia</taxon>
        <taxon>Chitinophagales</taxon>
        <taxon>Chitinophagaceae</taxon>
        <taxon>Chitinophaga</taxon>
    </lineage>
</organism>
<dbReference type="InterPro" id="IPR006311">
    <property type="entry name" value="TAT_signal"/>
</dbReference>
<accession>A0A1T5PBN8</accession>
<keyword evidence="2" id="KW-1185">Reference proteome</keyword>
<evidence type="ECO:0000313" key="2">
    <source>
        <dbReference type="Proteomes" id="UP000190166"/>
    </source>
</evidence>
<dbReference type="PROSITE" id="PS51318">
    <property type="entry name" value="TAT"/>
    <property type="match status" value="1"/>
</dbReference>
<dbReference type="RefSeq" id="WP_200817390.1">
    <property type="nucleotide sequence ID" value="NZ_FUZZ01000006.1"/>
</dbReference>
<dbReference type="AlphaFoldDB" id="A0A1T5PBN8"/>